<reference evidence="7 8" key="1">
    <citation type="submission" date="2016-11" db="EMBL/GenBank/DDBJ databases">
        <authorList>
            <person name="Jaros S."/>
            <person name="Januszkiewicz K."/>
            <person name="Wedrychowicz H."/>
        </authorList>
    </citation>
    <scope>NUCLEOTIDE SEQUENCE [LARGE SCALE GENOMIC DNA]</scope>
    <source>
        <strain evidence="7 8">DSM 10068</strain>
    </source>
</reference>
<dbReference type="InterPro" id="IPR000551">
    <property type="entry name" value="MerR-type_HTH_dom"/>
</dbReference>
<dbReference type="Pfam" id="PF13411">
    <property type="entry name" value="MerR_1"/>
    <property type="match status" value="1"/>
</dbReference>
<keyword evidence="5" id="KW-0175">Coiled coil</keyword>
<proteinExistence type="predicted"/>
<dbReference type="InterPro" id="IPR009061">
    <property type="entry name" value="DNA-bd_dom_put_sf"/>
</dbReference>
<dbReference type="STRING" id="1123282.SAMN02745823_00771"/>
<dbReference type="PROSITE" id="PS50937">
    <property type="entry name" value="HTH_MERR_2"/>
    <property type="match status" value="1"/>
</dbReference>
<dbReference type="CDD" id="cd00592">
    <property type="entry name" value="HTH_MerR-like"/>
    <property type="match status" value="1"/>
</dbReference>
<organism evidence="7 8">
    <name type="scientific">Sporobacter termitidis DSM 10068</name>
    <dbReference type="NCBI Taxonomy" id="1123282"/>
    <lineage>
        <taxon>Bacteria</taxon>
        <taxon>Bacillati</taxon>
        <taxon>Bacillota</taxon>
        <taxon>Clostridia</taxon>
        <taxon>Eubacteriales</taxon>
        <taxon>Oscillospiraceae</taxon>
        <taxon>Sporobacter</taxon>
    </lineage>
</organism>
<evidence type="ECO:0000256" key="4">
    <source>
        <dbReference type="ARBA" id="ARBA00023163"/>
    </source>
</evidence>
<dbReference type="SUPFAM" id="SSF46955">
    <property type="entry name" value="Putative DNA-binding domain"/>
    <property type="match status" value="1"/>
</dbReference>
<keyword evidence="4" id="KW-0804">Transcription</keyword>
<accession>A0A1M5VD83</accession>
<feature type="coiled-coil region" evidence="5">
    <location>
        <begin position="102"/>
        <end position="129"/>
    </location>
</feature>
<dbReference type="AlphaFoldDB" id="A0A1M5VD83"/>
<dbReference type="GO" id="GO:0003677">
    <property type="term" value="F:DNA binding"/>
    <property type="evidence" value="ECO:0007669"/>
    <property type="project" value="UniProtKB-KW"/>
</dbReference>
<dbReference type="InterPro" id="IPR047057">
    <property type="entry name" value="MerR_fam"/>
</dbReference>
<dbReference type="OrthoDB" id="9814833at2"/>
<dbReference type="GO" id="GO:0003700">
    <property type="term" value="F:DNA-binding transcription factor activity"/>
    <property type="evidence" value="ECO:0007669"/>
    <property type="project" value="InterPro"/>
</dbReference>
<dbReference type="RefSeq" id="WP_073076343.1">
    <property type="nucleotide sequence ID" value="NZ_FQXV01000002.1"/>
</dbReference>
<protein>
    <submittedName>
        <fullName evidence="7">DNA-binding transcriptional regulator, MerR family</fullName>
    </submittedName>
</protein>
<keyword evidence="8" id="KW-1185">Reference proteome</keyword>
<evidence type="ECO:0000259" key="6">
    <source>
        <dbReference type="PROSITE" id="PS50937"/>
    </source>
</evidence>
<evidence type="ECO:0000313" key="7">
    <source>
        <dbReference type="EMBL" id="SHH73187.1"/>
    </source>
</evidence>
<dbReference type="Proteomes" id="UP000183995">
    <property type="component" value="Unassembled WGS sequence"/>
</dbReference>
<evidence type="ECO:0000256" key="5">
    <source>
        <dbReference type="SAM" id="Coils"/>
    </source>
</evidence>
<keyword evidence="2" id="KW-0805">Transcription regulation</keyword>
<dbReference type="Gene3D" id="1.10.1660.10">
    <property type="match status" value="1"/>
</dbReference>
<dbReference type="SMART" id="SM00422">
    <property type="entry name" value="HTH_MERR"/>
    <property type="match status" value="1"/>
</dbReference>
<dbReference type="PANTHER" id="PTHR30204:SF69">
    <property type="entry name" value="MERR-FAMILY TRANSCRIPTIONAL REGULATOR"/>
    <property type="match status" value="1"/>
</dbReference>
<dbReference type="PANTHER" id="PTHR30204">
    <property type="entry name" value="REDOX-CYCLING DRUG-SENSING TRANSCRIPTIONAL ACTIVATOR SOXR"/>
    <property type="match status" value="1"/>
</dbReference>
<evidence type="ECO:0000256" key="3">
    <source>
        <dbReference type="ARBA" id="ARBA00023125"/>
    </source>
</evidence>
<dbReference type="EMBL" id="FQXV01000002">
    <property type="protein sequence ID" value="SHH73187.1"/>
    <property type="molecule type" value="Genomic_DNA"/>
</dbReference>
<evidence type="ECO:0000313" key="8">
    <source>
        <dbReference type="Proteomes" id="UP000183995"/>
    </source>
</evidence>
<keyword evidence="1" id="KW-0678">Repressor</keyword>
<evidence type="ECO:0000256" key="1">
    <source>
        <dbReference type="ARBA" id="ARBA00022491"/>
    </source>
</evidence>
<keyword evidence="3 7" id="KW-0238">DNA-binding</keyword>
<sequence>MENDAGNNLLKAKGINRLDHENAKKVFRAGDLYNSLGLTRETIRHYEKIGLLKPRQNKDNNYREFSTYDFTRLLIVDFYKKRGLTLSEIHQIIEGLSLSEIYGVLERKRVEIENKLREEQRILKMLQETSDFHAEFESSLNVFSIRKAPVYEILGELSAITAFEEYPEKALGIMDQNAEDLFGKMLREITFDRTGYTGTKMYIVNKLAPERKAPPGLLDIGSCMYTVTESGRFNDADDAMIGEIHERGYRWADAHNVKLKGVVYINIALVAFQDQKERLFFEAWAPIEED</sequence>
<evidence type="ECO:0000256" key="2">
    <source>
        <dbReference type="ARBA" id="ARBA00023015"/>
    </source>
</evidence>
<name>A0A1M5VD83_9FIRM</name>
<feature type="domain" description="HTH merR-type" evidence="6">
    <location>
        <begin position="36"/>
        <end position="95"/>
    </location>
</feature>
<gene>
    <name evidence="7" type="ORF">SAMN02745823_00771</name>
</gene>